<dbReference type="Proteomes" id="UP000829364">
    <property type="component" value="Chromosome 1"/>
</dbReference>
<name>A0A9Q8Q7C8_9HYPO</name>
<feature type="region of interest" description="Disordered" evidence="1">
    <location>
        <begin position="69"/>
        <end position="101"/>
    </location>
</feature>
<gene>
    <name evidence="2" type="ORF">JDV02_000427</name>
</gene>
<evidence type="ECO:0000256" key="1">
    <source>
        <dbReference type="SAM" id="MobiDB-lite"/>
    </source>
</evidence>
<dbReference type="EMBL" id="CP086354">
    <property type="protein sequence ID" value="UNI13708.1"/>
    <property type="molecule type" value="Genomic_DNA"/>
</dbReference>
<feature type="region of interest" description="Disordered" evidence="1">
    <location>
        <begin position="17"/>
        <end position="39"/>
    </location>
</feature>
<accession>A0A9Q8Q7C8</accession>
<dbReference type="RefSeq" id="XP_047837189.1">
    <property type="nucleotide sequence ID" value="XM_047981231.1"/>
</dbReference>
<proteinExistence type="predicted"/>
<sequence length="101" mass="11189">MTKSELRATHCRARAVERMSSKRRLARGSTPLGEPLNRTDGKEFLDAMHTLLRALAENMAANLFKVAKTEEEGELRSGRARSTKPDAQEVRGGDDDALPTH</sequence>
<evidence type="ECO:0000313" key="3">
    <source>
        <dbReference type="Proteomes" id="UP000829364"/>
    </source>
</evidence>
<organism evidence="2 3">
    <name type="scientific">Purpureocillium takamizusanense</name>
    <dbReference type="NCBI Taxonomy" id="2060973"/>
    <lineage>
        <taxon>Eukaryota</taxon>
        <taxon>Fungi</taxon>
        <taxon>Dikarya</taxon>
        <taxon>Ascomycota</taxon>
        <taxon>Pezizomycotina</taxon>
        <taxon>Sordariomycetes</taxon>
        <taxon>Hypocreomycetidae</taxon>
        <taxon>Hypocreales</taxon>
        <taxon>Ophiocordycipitaceae</taxon>
        <taxon>Purpureocillium</taxon>
    </lineage>
</organism>
<feature type="compositionally biased region" description="Basic and acidic residues" evidence="1">
    <location>
        <begin position="69"/>
        <end position="94"/>
    </location>
</feature>
<dbReference type="AlphaFoldDB" id="A0A9Q8Q7C8"/>
<protein>
    <submittedName>
        <fullName evidence="2">Uncharacterized protein</fullName>
    </submittedName>
</protein>
<dbReference type="GeneID" id="72062392"/>
<reference evidence="2" key="1">
    <citation type="submission" date="2021-11" db="EMBL/GenBank/DDBJ databases">
        <title>Purpureocillium_takamizusanense_genome.</title>
        <authorList>
            <person name="Nguyen N.-H."/>
        </authorList>
    </citation>
    <scope>NUCLEOTIDE SEQUENCE</scope>
    <source>
        <strain evidence="2">PT3</strain>
    </source>
</reference>
<dbReference type="KEGG" id="ptkz:JDV02_000427"/>
<evidence type="ECO:0000313" key="2">
    <source>
        <dbReference type="EMBL" id="UNI13708.1"/>
    </source>
</evidence>
<keyword evidence="3" id="KW-1185">Reference proteome</keyword>